<dbReference type="InterPro" id="IPR036097">
    <property type="entry name" value="HisK_dim/P_sf"/>
</dbReference>
<dbReference type="CDD" id="cd00082">
    <property type="entry name" value="HisKA"/>
    <property type="match status" value="1"/>
</dbReference>
<dbReference type="InterPro" id="IPR003661">
    <property type="entry name" value="HisK_dim/P_dom"/>
</dbReference>
<evidence type="ECO:0000313" key="13">
    <source>
        <dbReference type="Proteomes" id="UP000679284"/>
    </source>
</evidence>
<feature type="transmembrane region" description="Helical" evidence="10">
    <location>
        <begin position="48"/>
        <end position="64"/>
    </location>
</feature>
<dbReference type="InterPro" id="IPR005467">
    <property type="entry name" value="His_kinase_dom"/>
</dbReference>
<comment type="catalytic activity">
    <reaction evidence="1">
        <text>ATP + protein L-histidine = ADP + protein N-phospho-L-histidine.</text>
        <dbReference type="EC" id="2.7.13.3"/>
    </reaction>
</comment>
<dbReference type="EMBL" id="CP047289">
    <property type="protein sequence ID" value="QUS36095.1"/>
    <property type="molecule type" value="Genomic_DNA"/>
</dbReference>
<dbReference type="SUPFAM" id="SSF55874">
    <property type="entry name" value="ATPase domain of HSP90 chaperone/DNA topoisomerase II/histidine kinase"/>
    <property type="match status" value="1"/>
</dbReference>
<dbReference type="Pfam" id="PF02518">
    <property type="entry name" value="HATPase_c"/>
    <property type="match status" value="1"/>
</dbReference>
<dbReference type="GO" id="GO:0005886">
    <property type="term" value="C:plasma membrane"/>
    <property type="evidence" value="ECO:0007669"/>
    <property type="project" value="UniProtKB-SubCell"/>
</dbReference>
<protein>
    <recommendedName>
        <fullName evidence="3">histidine kinase</fullName>
        <ecNumber evidence="3">2.7.13.3</ecNumber>
    </recommendedName>
</protein>
<keyword evidence="6" id="KW-0808">Transferase</keyword>
<sequence>MATAPRLSPDLTDGRNLSLLVQLRWIAVLGQIATISVASMVIGVVLPLAPMMLVLAVLIVMNLISRTRFRAWRWATTLEMVVDVVALTTQLALSGGATNPFIILYLLQVTLSAVLLPRRITWALVGLICLFLALLIPLHLPLLLPPGMELFPIYVTGMVVGLIVDAVLIAAFVTRITGNLRDRTERLSRMQQRTMEDEHIVRMGLFASGAAHELGTPLASISVILGDWRHAASDPEQREDIATMQKAVDRCKAIVTGILMTSGEVRGESPRPTTVQNFVEDLANDWADLRDFEGLVLQNSFEPDMPIVLDATLKQMLMNVLDNALEVSPDWVGLDARRVADDLLLVVRDHGPGFAPEILSEIGRPYRSTKERPGRGLGLFLTMSAVRKLGGDITAVNGDAGAEVRVRLPLISMALRKKDV</sequence>
<gene>
    <name evidence="12" type="ORF">GR316_07315</name>
</gene>
<dbReference type="PANTHER" id="PTHR44936:SF10">
    <property type="entry name" value="SENSOR PROTEIN RSTB"/>
    <property type="match status" value="1"/>
</dbReference>
<organism evidence="12 13">
    <name type="scientific">Falsirhodobacter algicola</name>
    <dbReference type="NCBI Taxonomy" id="2692330"/>
    <lineage>
        <taxon>Bacteria</taxon>
        <taxon>Pseudomonadati</taxon>
        <taxon>Pseudomonadota</taxon>
        <taxon>Alphaproteobacteria</taxon>
        <taxon>Rhodobacterales</taxon>
        <taxon>Paracoccaceae</taxon>
        <taxon>Falsirhodobacter</taxon>
    </lineage>
</organism>
<dbReference type="InterPro" id="IPR050980">
    <property type="entry name" value="2C_sensor_his_kinase"/>
</dbReference>
<dbReference type="AlphaFoldDB" id="A0A8J8MSY0"/>
<evidence type="ECO:0000256" key="2">
    <source>
        <dbReference type="ARBA" id="ARBA00004651"/>
    </source>
</evidence>
<evidence type="ECO:0000256" key="8">
    <source>
        <dbReference type="ARBA" id="ARBA00022777"/>
    </source>
</evidence>
<keyword evidence="10" id="KW-0812">Transmembrane</keyword>
<evidence type="ECO:0000256" key="7">
    <source>
        <dbReference type="ARBA" id="ARBA00022741"/>
    </source>
</evidence>
<keyword evidence="13" id="KW-1185">Reference proteome</keyword>
<keyword evidence="9" id="KW-0067">ATP-binding</keyword>
<feature type="domain" description="Histidine kinase" evidence="11">
    <location>
        <begin position="209"/>
        <end position="412"/>
    </location>
</feature>
<keyword evidence="10" id="KW-0472">Membrane</keyword>
<dbReference type="Gene3D" id="1.10.287.130">
    <property type="match status" value="1"/>
</dbReference>
<dbReference type="PANTHER" id="PTHR44936">
    <property type="entry name" value="SENSOR PROTEIN CREC"/>
    <property type="match status" value="1"/>
</dbReference>
<keyword evidence="10" id="KW-1133">Transmembrane helix</keyword>
<dbReference type="InterPro" id="IPR036890">
    <property type="entry name" value="HATPase_C_sf"/>
</dbReference>
<evidence type="ECO:0000256" key="5">
    <source>
        <dbReference type="ARBA" id="ARBA00022553"/>
    </source>
</evidence>
<evidence type="ECO:0000256" key="9">
    <source>
        <dbReference type="ARBA" id="ARBA00022840"/>
    </source>
</evidence>
<dbReference type="Gene3D" id="3.30.565.10">
    <property type="entry name" value="Histidine kinase-like ATPase, C-terminal domain"/>
    <property type="match status" value="1"/>
</dbReference>
<dbReference type="Proteomes" id="UP000679284">
    <property type="component" value="Chromosome"/>
</dbReference>
<dbReference type="RefSeq" id="WP_211783317.1">
    <property type="nucleotide sequence ID" value="NZ_CP047289.1"/>
</dbReference>
<evidence type="ECO:0000313" key="12">
    <source>
        <dbReference type="EMBL" id="QUS36095.1"/>
    </source>
</evidence>
<feature type="transmembrane region" description="Helical" evidence="10">
    <location>
        <begin position="150"/>
        <end position="173"/>
    </location>
</feature>
<evidence type="ECO:0000256" key="3">
    <source>
        <dbReference type="ARBA" id="ARBA00012438"/>
    </source>
</evidence>
<dbReference type="Pfam" id="PF00512">
    <property type="entry name" value="HisKA"/>
    <property type="match status" value="1"/>
</dbReference>
<evidence type="ECO:0000256" key="6">
    <source>
        <dbReference type="ARBA" id="ARBA00022679"/>
    </source>
</evidence>
<dbReference type="SUPFAM" id="SSF47384">
    <property type="entry name" value="Homodimeric domain of signal transducing histidine kinase"/>
    <property type="match status" value="1"/>
</dbReference>
<keyword evidence="7" id="KW-0547">Nucleotide-binding</keyword>
<comment type="subcellular location">
    <subcellularLocation>
        <location evidence="2">Cell membrane</location>
        <topology evidence="2">Multi-pass membrane protein</topology>
    </subcellularLocation>
</comment>
<dbReference type="InterPro" id="IPR004358">
    <property type="entry name" value="Sig_transdc_His_kin-like_C"/>
</dbReference>
<keyword evidence="8 12" id="KW-0418">Kinase</keyword>
<reference evidence="12" key="1">
    <citation type="submission" date="2020-01" db="EMBL/GenBank/DDBJ databases">
        <authorList>
            <person name="Yang Y."/>
            <person name="Kwon Y.M."/>
        </authorList>
    </citation>
    <scope>NUCLEOTIDE SEQUENCE</scope>
    <source>
        <strain evidence="12">PG104</strain>
    </source>
</reference>
<evidence type="ECO:0000259" key="11">
    <source>
        <dbReference type="PROSITE" id="PS50109"/>
    </source>
</evidence>
<dbReference type="InterPro" id="IPR003594">
    <property type="entry name" value="HATPase_dom"/>
</dbReference>
<dbReference type="GO" id="GO:0000155">
    <property type="term" value="F:phosphorelay sensor kinase activity"/>
    <property type="evidence" value="ECO:0007669"/>
    <property type="project" value="InterPro"/>
</dbReference>
<name>A0A8J8MSY0_9RHOB</name>
<dbReference type="PRINTS" id="PR00344">
    <property type="entry name" value="BCTRLSENSOR"/>
</dbReference>
<dbReference type="SMART" id="SM00387">
    <property type="entry name" value="HATPase_c"/>
    <property type="match status" value="1"/>
</dbReference>
<proteinExistence type="predicted"/>
<dbReference type="KEGG" id="fap:GR316_07315"/>
<evidence type="ECO:0000256" key="4">
    <source>
        <dbReference type="ARBA" id="ARBA00022475"/>
    </source>
</evidence>
<feature type="transmembrane region" description="Helical" evidence="10">
    <location>
        <begin position="123"/>
        <end position="144"/>
    </location>
</feature>
<dbReference type="EC" id="2.7.13.3" evidence="3"/>
<dbReference type="SMART" id="SM00388">
    <property type="entry name" value="HisKA"/>
    <property type="match status" value="1"/>
</dbReference>
<evidence type="ECO:0000256" key="10">
    <source>
        <dbReference type="SAM" id="Phobius"/>
    </source>
</evidence>
<evidence type="ECO:0000256" key="1">
    <source>
        <dbReference type="ARBA" id="ARBA00000085"/>
    </source>
</evidence>
<dbReference type="GO" id="GO:0005524">
    <property type="term" value="F:ATP binding"/>
    <property type="evidence" value="ECO:0007669"/>
    <property type="project" value="UniProtKB-KW"/>
</dbReference>
<keyword evidence="4" id="KW-1003">Cell membrane</keyword>
<keyword evidence="5" id="KW-0597">Phosphoprotein</keyword>
<dbReference type="PROSITE" id="PS50109">
    <property type="entry name" value="HIS_KIN"/>
    <property type="match status" value="1"/>
</dbReference>
<accession>A0A8J8MSY0</accession>